<protein>
    <submittedName>
        <fullName evidence="1">Aminoglycoside phosphotransferase</fullName>
    </submittedName>
</protein>
<keyword evidence="2" id="KW-1185">Reference proteome</keyword>
<dbReference type="EMBL" id="BONI01000042">
    <property type="protein sequence ID" value="GIG08046.1"/>
    <property type="molecule type" value="Genomic_DNA"/>
</dbReference>
<organism evidence="1 2">
    <name type="scientific">Catellatospora coxensis</name>
    <dbReference type="NCBI Taxonomy" id="310354"/>
    <lineage>
        <taxon>Bacteria</taxon>
        <taxon>Bacillati</taxon>
        <taxon>Actinomycetota</taxon>
        <taxon>Actinomycetes</taxon>
        <taxon>Micromonosporales</taxon>
        <taxon>Micromonosporaceae</taxon>
        <taxon>Catellatospora</taxon>
    </lineage>
</organism>
<accession>A0A8J3L3S5</accession>
<dbReference type="RefSeq" id="WP_203694373.1">
    <property type="nucleotide sequence ID" value="NZ_BAAALC010000042.1"/>
</dbReference>
<dbReference type="SUPFAM" id="SSF56112">
    <property type="entry name" value="Protein kinase-like (PK-like)"/>
    <property type="match status" value="1"/>
</dbReference>
<evidence type="ECO:0000313" key="1">
    <source>
        <dbReference type="EMBL" id="GIG08046.1"/>
    </source>
</evidence>
<dbReference type="Gene3D" id="3.90.1200.10">
    <property type="match status" value="1"/>
</dbReference>
<reference evidence="1 2" key="1">
    <citation type="submission" date="2021-01" db="EMBL/GenBank/DDBJ databases">
        <title>Whole genome shotgun sequence of Catellatospora coxensis NBRC 107359.</title>
        <authorList>
            <person name="Komaki H."/>
            <person name="Tamura T."/>
        </authorList>
    </citation>
    <scope>NUCLEOTIDE SEQUENCE [LARGE SCALE GENOMIC DNA]</scope>
    <source>
        <strain evidence="1 2">NBRC 107359</strain>
    </source>
</reference>
<gene>
    <name evidence="1" type="ORF">Cco03nite_47460</name>
</gene>
<comment type="caution">
    <text evidence="1">The sequence shown here is derived from an EMBL/GenBank/DDBJ whole genome shotgun (WGS) entry which is preliminary data.</text>
</comment>
<dbReference type="InterPro" id="IPR011009">
    <property type="entry name" value="Kinase-like_dom_sf"/>
</dbReference>
<evidence type="ECO:0000313" key="2">
    <source>
        <dbReference type="Proteomes" id="UP000630887"/>
    </source>
</evidence>
<name>A0A8J3L3S5_9ACTN</name>
<dbReference type="Proteomes" id="UP000630887">
    <property type="component" value="Unassembled WGS sequence"/>
</dbReference>
<dbReference type="AlphaFoldDB" id="A0A8J3L3S5"/>
<sequence>MSLPAHAVPPLDPEAAMLSACRDAGLDASGARLLHHYSNAIFYLPAEDAVARVTSGAGSHDRVRLTHDLARWLVDDCRFPATRPLPGVDIIDVADDTVVSFWLFYRQPEQPAPLTSAHLAALLRELHRLESPPMALPTWEPLVSLHDTLHDPNLSRCLPEHEHGWLLERVAAIREQLRGIDWPLGVGLIHGDAWAGNLLHAEVGPAPVILGDWDWASTGPREVDLIPTWHAAARYGKGANWVDEFRAVYGYDLADWDGFPTLMAMRDLVQLTGPMRRASDSPRHAAALRQRLDALLAGDTMSPWIAL</sequence>
<proteinExistence type="predicted"/>